<comment type="similarity">
    <text evidence="1">Belongs to the Gfo/Idh/MocA family.</text>
</comment>
<feature type="non-terminal residue" evidence="4">
    <location>
        <position position="129"/>
    </location>
</feature>
<dbReference type="AlphaFoldDB" id="A0A382RML8"/>
<feature type="domain" description="Gfo/Idh/MocA-like oxidoreductase N-terminal" evidence="3">
    <location>
        <begin position="2"/>
        <end position="119"/>
    </location>
</feature>
<evidence type="ECO:0000256" key="1">
    <source>
        <dbReference type="ARBA" id="ARBA00010928"/>
    </source>
</evidence>
<reference evidence="4" key="1">
    <citation type="submission" date="2018-05" db="EMBL/GenBank/DDBJ databases">
        <authorList>
            <person name="Lanie J.A."/>
            <person name="Ng W.-L."/>
            <person name="Kazmierczak K.M."/>
            <person name="Andrzejewski T.M."/>
            <person name="Davidsen T.M."/>
            <person name="Wayne K.J."/>
            <person name="Tettelin H."/>
            <person name="Glass J.I."/>
            <person name="Rusch D."/>
            <person name="Podicherti R."/>
            <person name="Tsui H.-C.T."/>
            <person name="Winkler M.E."/>
        </authorList>
    </citation>
    <scope>NUCLEOTIDE SEQUENCE</scope>
</reference>
<dbReference type="InterPro" id="IPR036291">
    <property type="entry name" value="NAD(P)-bd_dom_sf"/>
</dbReference>
<evidence type="ECO:0000256" key="2">
    <source>
        <dbReference type="ARBA" id="ARBA00023002"/>
    </source>
</evidence>
<sequence>MIRFGALGAAKISPAALIYPCINEPNALVVAIAARDRARAERFAEAHHIRTVCEGYDEVVHHGDVNAVYNPLPISAHHEWTIKALKAGKHVLCEKSLSCNAEEAEEMNAVAKEKGLVLMDAFHYRYHPL</sequence>
<dbReference type="PANTHER" id="PTHR22604:SF105">
    <property type="entry name" value="TRANS-1,2-DIHYDROBENZENE-1,2-DIOL DEHYDROGENASE"/>
    <property type="match status" value="1"/>
</dbReference>
<dbReference type="Pfam" id="PF01408">
    <property type="entry name" value="GFO_IDH_MocA"/>
    <property type="match status" value="1"/>
</dbReference>
<evidence type="ECO:0000259" key="3">
    <source>
        <dbReference type="Pfam" id="PF01408"/>
    </source>
</evidence>
<dbReference type="GO" id="GO:0016491">
    <property type="term" value="F:oxidoreductase activity"/>
    <property type="evidence" value="ECO:0007669"/>
    <property type="project" value="UniProtKB-KW"/>
</dbReference>
<gene>
    <name evidence="4" type="ORF">METZ01_LOCUS351239</name>
</gene>
<accession>A0A382RML8</accession>
<dbReference type="EMBL" id="UINC01122526">
    <property type="protein sequence ID" value="SVC98385.1"/>
    <property type="molecule type" value="Genomic_DNA"/>
</dbReference>
<evidence type="ECO:0000313" key="4">
    <source>
        <dbReference type="EMBL" id="SVC98385.1"/>
    </source>
</evidence>
<dbReference type="GO" id="GO:0000166">
    <property type="term" value="F:nucleotide binding"/>
    <property type="evidence" value="ECO:0007669"/>
    <property type="project" value="InterPro"/>
</dbReference>
<dbReference type="Gene3D" id="3.40.50.720">
    <property type="entry name" value="NAD(P)-binding Rossmann-like Domain"/>
    <property type="match status" value="1"/>
</dbReference>
<keyword evidence="2" id="KW-0560">Oxidoreductase</keyword>
<dbReference type="InterPro" id="IPR000683">
    <property type="entry name" value="Gfo/Idh/MocA-like_OxRdtase_N"/>
</dbReference>
<dbReference type="PANTHER" id="PTHR22604">
    <property type="entry name" value="OXIDOREDUCTASES"/>
    <property type="match status" value="1"/>
</dbReference>
<dbReference type="SUPFAM" id="SSF51735">
    <property type="entry name" value="NAD(P)-binding Rossmann-fold domains"/>
    <property type="match status" value="1"/>
</dbReference>
<proteinExistence type="inferred from homology"/>
<name>A0A382RML8_9ZZZZ</name>
<protein>
    <recommendedName>
        <fullName evidence="3">Gfo/Idh/MocA-like oxidoreductase N-terminal domain-containing protein</fullName>
    </recommendedName>
</protein>
<organism evidence="4">
    <name type="scientific">marine metagenome</name>
    <dbReference type="NCBI Taxonomy" id="408172"/>
    <lineage>
        <taxon>unclassified sequences</taxon>
        <taxon>metagenomes</taxon>
        <taxon>ecological metagenomes</taxon>
    </lineage>
</organism>
<dbReference type="InterPro" id="IPR050984">
    <property type="entry name" value="Gfo/Idh/MocA_domain"/>
</dbReference>